<sequence length="30" mass="3391">MFDETIDGDSFTGIGARTARMKSVRFRVLI</sequence>
<name>Q56W34_ARATH</name>
<organism evidence="1">
    <name type="scientific">Arabidopsis thaliana</name>
    <name type="common">Mouse-ear cress</name>
    <dbReference type="NCBI Taxonomy" id="3702"/>
    <lineage>
        <taxon>Eukaryota</taxon>
        <taxon>Viridiplantae</taxon>
        <taxon>Streptophyta</taxon>
        <taxon>Embryophyta</taxon>
        <taxon>Tracheophyta</taxon>
        <taxon>Spermatophyta</taxon>
        <taxon>Magnoliopsida</taxon>
        <taxon>eudicotyledons</taxon>
        <taxon>Gunneridae</taxon>
        <taxon>Pentapetalae</taxon>
        <taxon>rosids</taxon>
        <taxon>malvids</taxon>
        <taxon>Brassicales</taxon>
        <taxon>Brassicaceae</taxon>
        <taxon>Camelineae</taxon>
        <taxon>Arabidopsis</taxon>
    </lineage>
</organism>
<dbReference type="EMBL" id="AK222213">
    <property type="protein sequence ID" value="BAD95374.1"/>
    <property type="molecule type" value="mRNA"/>
</dbReference>
<evidence type="ECO:0000313" key="1">
    <source>
        <dbReference type="EMBL" id="BAD95374.1"/>
    </source>
</evidence>
<dbReference type="AlphaFoldDB" id="Q56W34"/>
<accession>Q56W34</accession>
<protein>
    <submittedName>
        <fullName evidence="1">Uncharacterized protein</fullName>
    </submittedName>
</protein>
<proteinExistence type="evidence at transcript level"/>
<reference evidence="1" key="1">
    <citation type="submission" date="2005-03" db="EMBL/GenBank/DDBJ databases">
        <title>Large-scale analysis of RIKEN Arabidopsis full-length (RAFL) cDNAs.</title>
        <authorList>
            <person name="Totoki Y."/>
            <person name="Seki M."/>
            <person name="Ishida J."/>
            <person name="Nakajima M."/>
            <person name="Enju A."/>
            <person name="Kamiya A."/>
            <person name="Narusaka M."/>
            <person name="Shin-i T."/>
            <person name="Nakagawa M."/>
            <person name="Sakamoto N."/>
            <person name="Oishi K."/>
            <person name="Kohara Y."/>
            <person name="Kobayashi M."/>
            <person name="Toyoda A."/>
            <person name="Sakaki Y."/>
            <person name="Sakurai T."/>
            <person name="Iida K."/>
            <person name="Akiyama K."/>
            <person name="Satou M."/>
            <person name="Toyoda T."/>
            <person name="Konagaya A."/>
            <person name="Carninci P."/>
            <person name="Kawai J."/>
            <person name="Hayashizaki Y."/>
            <person name="Shinozaki K."/>
        </authorList>
    </citation>
    <scope>NUCLEOTIDE SEQUENCE</scope>
</reference>